<sequence>MSGKRSSFRVLIIGAGLGGLGAAVCLAHKGHKVTVLEANAQLSEVGAGIQIPPNSARVLDSYGLKKRLLQVVTWPNNLVYRRYATGEVLNSTPLQPMMMETYGNPYWLIHRADYRNLLYDAAKEAGANIIFGAAVECVEEREPSVVLQDGRKIEADIVVGADGIHSRTRSAVVQGKAGSVNDSAHYAYRFTIPARVMKSESDLRGLMTGNNTDCWIGPGGHAMGYPIRLGSLYNLVLPHSGRAVGGKSNEPGDLEEMKAYYAKFDPRISKALSKVSECLRWKLEDLPPLPRWGAATAIEDGAALGECLDRARSVRDLRRVMHAFEAIRKPRCERIQASARGLGYLWHLPDGAQQEERDKAMKAVAVEGDSHDLNPNKFADEEFQAWMFGYDVFTA</sequence>
<reference evidence="7 8" key="1">
    <citation type="journal article" date="2015" name="Environ. Microbiol.">
        <title>Metagenome sequence of Elaphomyces granulatus from sporocarp tissue reveals Ascomycota ectomycorrhizal fingerprints of genome expansion and a Proteobacteria-rich microbiome.</title>
        <authorList>
            <person name="Quandt C.A."/>
            <person name="Kohler A."/>
            <person name="Hesse C.N."/>
            <person name="Sharpton T.J."/>
            <person name="Martin F."/>
            <person name="Spatafora J.W."/>
        </authorList>
    </citation>
    <scope>NUCLEOTIDE SEQUENCE [LARGE SCALE GENOMIC DNA]</scope>
    <source>
        <strain evidence="7 8">OSC145934</strain>
    </source>
</reference>
<dbReference type="Gene3D" id="3.50.50.60">
    <property type="entry name" value="FAD/NAD(P)-binding domain"/>
    <property type="match status" value="1"/>
</dbReference>
<dbReference type="InterPro" id="IPR002938">
    <property type="entry name" value="FAD-bd"/>
</dbReference>
<keyword evidence="4" id="KW-0560">Oxidoreductase</keyword>
<evidence type="ECO:0000259" key="6">
    <source>
        <dbReference type="Pfam" id="PF01494"/>
    </source>
</evidence>
<name>A0A232LZU0_9EURO</name>
<comment type="caution">
    <text evidence="7">The sequence shown here is derived from an EMBL/GenBank/DDBJ whole genome shotgun (WGS) entry which is preliminary data.</text>
</comment>
<evidence type="ECO:0000256" key="5">
    <source>
        <dbReference type="ARBA" id="ARBA00023033"/>
    </source>
</evidence>
<evidence type="ECO:0000256" key="1">
    <source>
        <dbReference type="ARBA" id="ARBA00007992"/>
    </source>
</evidence>
<evidence type="ECO:0000313" key="7">
    <source>
        <dbReference type="EMBL" id="OXV09673.1"/>
    </source>
</evidence>
<evidence type="ECO:0000256" key="2">
    <source>
        <dbReference type="ARBA" id="ARBA00022630"/>
    </source>
</evidence>
<dbReference type="InterPro" id="IPR036188">
    <property type="entry name" value="FAD/NAD-bd_sf"/>
</dbReference>
<dbReference type="PANTHER" id="PTHR13789">
    <property type="entry name" value="MONOOXYGENASE"/>
    <property type="match status" value="1"/>
</dbReference>
<feature type="domain" description="FAD-binding" evidence="6">
    <location>
        <begin position="9"/>
        <end position="174"/>
    </location>
</feature>
<comment type="similarity">
    <text evidence="1">Belongs to the paxM FAD-dependent monooxygenase family.</text>
</comment>
<feature type="non-terminal residue" evidence="7">
    <location>
        <position position="395"/>
    </location>
</feature>
<dbReference type="SUPFAM" id="SSF51905">
    <property type="entry name" value="FAD/NAD(P)-binding domain"/>
    <property type="match status" value="1"/>
</dbReference>
<dbReference type="AlphaFoldDB" id="A0A232LZU0"/>
<evidence type="ECO:0000313" key="8">
    <source>
        <dbReference type="Proteomes" id="UP000243515"/>
    </source>
</evidence>
<dbReference type="OrthoDB" id="16820at2759"/>
<gene>
    <name evidence="7" type="ORF">Egran_02567</name>
</gene>
<dbReference type="Proteomes" id="UP000243515">
    <property type="component" value="Unassembled WGS sequence"/>
</dbReference>
<dbReference type="PANTHER" id="PTHR13789:SF147">
    <property type="entry name" value="PUTATIVE (AFU_ORTHOLOGUE AFUA_2G01950)-RELATED"/>
    <property type="match status" value="1"/>
</dbReference>
<keyword evidence="5" id="KW-0503">Monooxygenase</keyword>
<accession>A0A232LZU0</accession>
<evidence type="ECO:0000256" key="4">
    <source>
        <dbReference type="ARBA" id="ARBA00023002"/>
    </source>
</evidence>
<evidence type="ECO:0000256" key="3">
    <source>
        <dbReference type="ARBA" id="ARBA00022827"/>
    </source>
</evidence>
<organism evidence="7 8">
    <name type="scientific">Elaphomyces granulatus</name>
    <dbReference type="NCBI Taxonomy" id="519963"/>
    <lineage>
        <taxon>Eukaryota</taxon>
        <taxon>Fungi</taxon>
        <taxon>Dikarya</taxon>
        <taxon>Ascomycota</taxon>
        <taxon>Pezizomycotina</taxon>
        <taxon>Eurotiomycetes</taxon>
        <taxon>Eurotiomycetidae</taxon>
        <taxon>Eurotiales</taxon>
        <taxon>Elaphomycetaceae</taxon>
        <taxon>Elaphomyces</taxon>
    </lineage>
</organism>
<protein>
    <recommendedName>
        <fullName evidence="6">FAD-binding domain-containing protein</fullName>
    </recommendedName>
</protein>
<dbReference type="GO" id="GO:0071949">
    <property type="term" value="F:FAD binding"/>
    <property type="evidence" value="ECO:0007669"/>
    <property type="project" value="InterPro"/>
</dbReference>
<dbReference type="SUPFAM" id="SSF54373">
    <property type="entry name" value="FAD-linked reductases, C-terminal domain"/>
    <property type="match status" value="1"/>
</dbReference>
<proteinExistence type="inferred from homology"/>
<keyword evidence="2" id="KW-0285">Flavoprotein</keyword>
<dbReference type="InterPro" id="IPR050493">
    <property type="entry name" value="FAD-dep_Monooxygenase_BioMet"/>
</dbReference>
<dbReference type="Pfam" id="PF01494">
    <property type="entry name" value="FAD_binding_3"/>
    <property type="match status" value="1"/>
</dbReference>
<dbReference type="GO" id="GO:0004497">
    <property type="term" value="F:monooxygenase activity"/>
    <property type="evidence" value="ECO:0007669"/>
    <property type="project" value="UniProtKB-KW"/>
</dbReference>
<dbReference type="PRINTS" id="PR00420">
    <property type="entry name" value="RNGMNOXGNASE"/>
</dbReference>
<keyword evidence="3" id="KW-0274">FAD</keyword>
<dbReference type="EMBL" id="NPHW01003394">
    <property type="protein sequence ID" value="OXV09673.1"/>
    <property type="molecule type" value="Genomic_DNA"/>
</dbReference>
<keyword evidence="8" id="KW-1185">Reference proteome</keyword>